<feature type="region of interest" description="Disordered" evidence="2">
    <location>
        <begin position="83"/>
        <end position="106"/>
    </location>
</feature>
<reference evidence="4 6" key="1">
    <citation type="journal article" date="2012" name="Nature">
        <title>Algal genomes reveal evolutionary mosaicism and the fate of nucleomorphs.</title>
        <authorList>
            <consortium name="DOE Joint Genome Institute"/>
            <person name="Curtis B.A."/>
            <person name="Tanifuji G."/>
            <person name="Burki F."/>
            <person name="Gruber A."/>
            <person name="Irimia M."/>
            <person name="Maruyama S."/>
            <person name="Arias M.C."/>
            <person name="Ball S.G."/>
            <person name="Gile G.H."/>
            <person name="Hirakawa Y."/>
            <person name="Hopkins J.F."/>
            <person name="Kuo A."/>
            <person name="Rensing S.A."/>
            <person name="Schmutz J."/>
            <person name="Symeonidi A."/>
            <person name="Elias M."/>
            <person name="Eveleigh R.J."/>
            <person name="Herman E.K."/>
            <person name="Klute M.J."/>
            <person name="Nakayama T."/>
            <person name="Obornik M."/>
            <person name="Reyes-Prieto A."/>
            <person name="Armbrust E.V."/>
            <person name="Aves S.J."/>
            <person name="Beiko R.G."/>
            <person name="Coutinho P."/>
            <person name="Dacks J.B."/>
            <person name="Durnford D.G."/>
            <person name="Fast N.M."/>
            <person name="Green B.R."/>
            <person name="Grisdale C.J."/>
            <person name="Hempel F."/>
            <person name="Henrissat B."/>
            <person name="Hoppner M.P."/>
            <person name="Ishida K."/>
            <person name="Kim E."/>
            <person name="Koreny L."/>
            <person name="Kroth P.G."/>
            <person name="Liu Y."/>
            <person name="Malik S.B."/>
            <person name="Maier U.G."/>
            <person name="McRose D."/>
            <person name="Mock T."/>
            <person name="Neilson J.A."/>
            <person name="Onodera N.T."/>
            <person name="Poole A.M."/>
            <person name="Pritham E.J."/>
            <person name="Richards T.A."/>
            <person name="Rocap G."/>
            <person name="Roy S.W."/>
            <person name="Sarai C."/>
            <person name="Schaack S."/>
            <person name="Shirato S."/>
            <person name="Slamovits C.H."/>
            <person name="Spencer D.F."/>
            <person name="Suzuki S."/>
            <person name="Worden A.Z."/>
            <person name="Zauner S."/>
            <person name="Barry K."/>
            <person name="Bell C."/>
            <person name="Bharti A.K."/>
            <person name="Crow J.A."/>
            <person name="Grimwood J."/>
            <person name="Kramer R."/>
            <person name="Lindquist E."/>
            <person name="Lucas S."/>
            <person name="Salamov A."/>
            <person name="McFadden G.I."/>
            <person name="Lane C.E."/>
            <person name="Keeling P.J."/>
            <person name="Gray M.W."/>
            <person name="Grigoriev I.V."/>
            <person name="Archibald J.M."/>
        </authorList>
    </citation>
    <scope>NUCLEOTIDE SEQUENCE</scope>
    <source>
        <strain evidence="4 6">CCMP2712</strain>
    </source>
</reference>
<dbReference type="GO" id="GO:0008270">
    <property type="term" value="F:zinc ion binding"/>
    <property type="evidence" value="ECO:0007669"/>
    <property type="project" value="UniProtKB-KW"/>
</dbReference>
<keyword evidence="1" id="KW-0863">Zinc-finger</keyword>
<accession>L1I562</accession>
<keyword evidence="1" id="KW-0479">Metal-binding</keyword>
<dbReference type="AlphaFoldDB" id="L1I562"/>
<evidence type="ECO:0000259" key="3">
    <source>
        <dbReference type="PROSITE" id="PS50119"/>
    </source>
</evidence>
<evidence type="ECO:0000256" key="2">
    <source>
        <dbReference type="SAM" id="MobiDB-lite"/>
    </source>
</evidence>
<keyword evidence="1" id="KW-0862">Zinc</keyword>
<evidence type="ECO:0000313" key="6">
    <source>
        <dbReference type="Proteomes" id="UP000011087"/>
    </source>
</evidence>
<dbReference type="EMBL" id="JH993389">
    <property type="protein sequence ID" value="EKX31029.1"/>
    <property type="molecule type" value="Genomic_DNA"/>
</dbReference>
<reference evidence="5" key="3">
    <citation type="submission" date="2015-06" db="UniProtKB">
        <authorList>
            <consortium name="EnsemblProtists"/>
        </authorList>
    </citation>
    <scope>IDENTIFICATION</scope>
</reference>
<evidence type="ECO:0000313" key="4">
    <source>
        <dbReference type="EMBL" id="EKX31029.1"/>
    </source>
</evidence>
<evidence type="ECO:0000256" key="1">
    <source>
        <dbReference type="PROSITE-ProRule" id="PRU00024"/>
    </source>
</evidence>
<gene>
    <name evidence="4" type="ORF">GUITHDRAFT_122767</name>
</gene>
<keyword evidence="6" id="KW-1185">Reference proteome</keyword>
<dbReference type="KEGG" id="gtt:GUITHDRAFT_122767"/>
<dbReference type="Pfam" id="PF00643">
    <property type="entry name" value="zf-B_box"/>
    <property type="match status" value="1"/>
</dbReference>
<reference evidence="6" key="2">
    <citation type="submission" date="2012-11" db="EMBL/GenBank/DDBJ databases">
        <authorList>
            <person name="Kuo A."/>
            <person name="Curtis B.A."/>
            <person name="Tanifuji G."/>
            <person name="Burki F."/>
            <person name="Gruber A."/>
            <person name="Irimia M."/>
            <person name="Maruyama S."/>
            <person name="Arias M.C."/>
            <person name="Ball S.G."/>
            <person name="Gile G.H."/>
            <person name="Hirakawa Y."/>
            <person name="Hopkins J.F."/>
            <person name="Rensing S.A."/>
            <person name="Schmutz J."/>
            <person name="Symeonidi A."/>
            <person name="Elias M."/>
            <person name="Eveleigh R.J."/>
            <person name="Herman E.K."/>
            <person name="Klute M.J."/>
            <person name="Nakayama T."/>
            <person name="Obornik M."/>
            <person name="Reyes-Prieto A."/>
            <person name="Armbrust E.V."/>
            <person name="Aves S.J."/>
            <person name="Beiko R.G."/>
            <person name="Coutinho P."/>
            <person name="Dacks J.B."/>
            <person name="Durnford D.G."/>
            <person name="Fast N.M."/>
            <person name="Green B.R."/>
            <person name="Grisdale C."/>
            <person name="Hempe F."/>
            <person name="Henrissat B."/>
            <person name="Hoppner M.P."/>
            <person name="Ishida K.-I."/>
            <person name="Kim E."/>
            <person name="Koreny L."/>
            <person name="Kroth P.G."/>
            <person name="Liu Y."/>
            <person name="Malik S.-B."/>
            <person name="Maier U.G."/>
            <person name="McRose D."/>
            <person name="Mock T."/>
            <person name="Neilson J.A."/>
            <person name="Onodera N.T."/>
            <person name="Poole A.M."/>
            <person name="Pritham E.J."/>
            <person name="Richards T.A."/>
            <person name="Rocap G."/>
            <person name="Roy S.W."/>
            <person name="Sarai C."/>
            <person name="Schaack S."/>
            <person name="Shirato S."/>
            <person name="Slamovits C.H."/>
            <person name="Spencer D.F."/>
            <person name="Suzuki S."/>
            <person name="Worden A.Z."/>
            <person name="Zauner S."/>
            <person name="Barry K."/>
            <person name="Bell C."/>
            <person name="Bharti A.K."/>
            <person name="Crow J.A."/>
            <person name="Grimwood J."/>
            <person name="Kramer R."/>
            <person name="Lindquist E."/>
            <person name="Lucas S."/>
            <person name="Salamov A."/>
            <person name="McFadden G.I."/>
            <person name="Lane C.E."/>
            <person name="Keeling P.J."/>
            <person name="Gray M.W."/>
            <person name="Grigoriev I.V."/>
            <person name="Archibald J.M."/>
        </authorList>
    </citation>
    <scope>NUCLEOTIDE SEQUENCE</scope>
    <source>
        <strain evidence="6">CCMP2712</strain>
    </source>
</reference>
<dbReference type="GeneID" id="17287749"/>
<dbReference type="Proteomes" id="UP000011087">
    <property type="component" value="Unassembled WGS sequence"/>
</dbReference>
<dbReference type="EnsemblProtists" id="EKX31029">
    <property type="protein sequence ID" value="EKX31029"/>
    <property type="gene ID" value="GUITHDRAFT_122767"/>
</dbReference>
<proteinExistence type="predicted"/>
<dbReference type="PROSITE" id="PS50119">
    <property type="entry name" value="ZF_BBOX"/>
    <property type="match status" value="1"/>
</dbReference>
<protein>
    <recommendedName>
        <fullName evidence="3">B box-type domain-containing protein</fullName>
    </recommendedName>
</protein>
<feature type="domain" description="B box-type" evidence="3">
    <location>
        <begin position="5"/>
        <end position="50"/>
    </location>
</feature>
<organism evidence="4">
    <name type="scientific">Guillardia theta (strain CCMP2712)</name>
    <name type="common">Cryptophyte</name>
    <dbReference type="NCBI Taxonomy" id="905079"/>
    <lineage>
        <taxon>Eukaryota</taxon>
        <taxon>Cryptophyceae</taxon>
        <taxon>Pyrenomonadales</taxon>
        <taxon>Geminigeraceae</taxon>
        <taxon>Guillardia</taxon>
    </lineage>
</organism>
<name>L1I562_GUITC</name>
<dbReference type="InterPro" id="IPR000315">
    <property type="entry name" value="Znf_B-box"/>
</dbReference>
<sequence length="171" mass="19284">MAMGRQPSYCGACGEEEELFCDQCEVGLCTECDILVHACSPYDQHERRPVRLDRLDNASLNIVNDSDSLSRIQVDGETCIDGQGSNLSQQHDRSQAPMASNSGETETERLLQEIHKKIGMLKPIEMRTTSDEILGLSSRDLRMEADNARRHCRKMIECLTEIRAKVERALQ</sequence>
<evidence type="ECO:0000313" key="5">
    <source>
        <dbReference type="EnsemblProtists" id="EKX31029"/>
    </source>
</evidence>
<dbReference type="HOGENOM" id="CLU_1565851_0_0_1"/>
<dbReference type="PaxDb" id="55529-EKX31029"/>
<dbReference type="RefSeq" id="XP_005818009.1">
    <property type="nucleotide sequence ID" value="XM_005817952.1"/>
</dbReference>